<dbReference type="RefSeq" id="WP_111446374.1">
    <property type="nucleotide sequence ID" value="NZ_QKZK01000022.1"/>
</dbReference>
<protein>
    <submittedName>
        <fullName evidence="3">Outer membrane lipoprotein-sorting protein</fullName>
    </submittedName>
</protein>
<gene>
    <name evidence="3" type="ORF">LX69_02528</name>
</gene>
<comment type="caution">
    <text evidence="3">The sequence shown here is derived from an EMBL/GenBank/DDBJ whole genome shotgun (WGS) entry which is preliminary data.</text>
</comment>
<evidence type="ECO:0000256" key="1">
    <source>
        <dbReference type="ARBA" id="ARBA00022729"/>
    </source>
</evidence>
<dbReference type="Gene3D" id="2.50.20.10">
    <property type="entry name" value="Lipoprotein localisation LolA/LolB/LppX"/>
    <property type="match status" value="1"/>
</dbReference>
<dbReference type="InterPro" id="IPR029046">
    <property type="entry name" value="LolA/LolB/LppX"/>
</dbReference>
<reference evidence="3 4" key="1">
    <citation type="submission" date="2018-06" db="EMBL/GenBank/DDBJ databases">
        <title>Genomic Encyclopedia of Archaeal and Bacterial Type Strains, Phase II (KMG-II): from individual species to whole genera.</title>
        <authorList>
            <person name="Goeker M."/>
        </authorList>
    </citation>
    <scope>NUCLEOTIDE SEQUENCE [LARGE SCALE GENOMIC DNA]</scope>
    <source>
        <strain evidence="3 4">DSM 6779</strain>
    </source>
</reference>
<dbReference type="Pfam" id="PF16584">
    <property type="entry name" value="LolA_2"/>
    <property type="match status" value="1"/>
</dbReference>
<evidence type="ECO:0000313" key="3">
    <source>
        <dbReference type="EMBL" id="PZX13847.1"/>
    </source>
</evidence>
<sequence>MKYLFSLLSLALMSTMLTAQNTQKAKEILDQVSAKTKTYTTISADFSFSLENQQEKINEVHQGSIKVKGNKYAVKLMGVETFFDGKNQWTYMKDAGEVQVIVPDAADESVLNPAKIFTMYEKGFKFSYIGEKTEGGKVLYEIDLFPENRDKPFSRIKLLIQKDNLQLYSFKQIGKDGNHYTVKVSKMQTNQSFADTDFTFNKLANPNVDVIDLR</sequence>
<proteinExistence type="predicted"/>
<evidence type="ECO:0000256" key="2">
    <source>
        <dbReference type="SAM" id="SignalP"/>
    </source>
</evidence>
<dbReference type="AlphaFoldDB" id="A0A2W7N6C5"/>
<organism evidence="3 4">
    <name type="scientific">Breznakibacter xylanolyticus</name>
    <dbReference type="NCBI Taxonomy" id="990"/>
    <lineage>
        <taxon>Bacteria</taxon>
        <taxon>Pseudomonadati</taxon>
        <taxon>Bacteroidota</taxon>
        <taxon>Bacteroidia</taxon>
        <taxon>Marinilabiliales</taxon>
        <taxon>Marinilabiliaceae</taxon>
        <taxon>Breznakibacter</taxon>
    </lineage>
</organism>
<keyword evidence="1 2" id="KW-0732">Signal</keyword>
<dbReference type="InterPro" id="IPR004564">
    <property type="entry name" value="OM_lipoprot_carrier_LolA-like"/>
</dbReference>
<dbReference type="SUPFAM" id="SSF89392">
    <property type="entry name" value="Prokaryotic lipoproteins and lipoprotein localization factors"/>
    <property type="match status" value="1"/>
</dbReference>
<dbReference type="CDD" id="cd16325">
    <property type="entry name" value="LolA"/>
    <property type="match status" value="1"/>
</dbReference>
<accession>A0A2W7N6C5</accession>
<dbReference type="PANTHER" id="PTHR35869:SF1">
    <property type="entry name" value="OUTER-MEMBRANE LIPOPROTEIN CARRIER PROTEIN"/>
    <property type="match status" value="1"/>
</dbReference>
<keyword evidence="4" id="KW-1185">Reference proteome</keyword>
<feature type="chain" id="PRO_5016111440" evidence="2">
    <location>
        <begin position="20"/>
        <end position="214"/>
    </location>
</feature>
<keyword evidence="3" id="KW-0449">Lipoprotein</keyword>
<dbReference type="EMBL" id="QKZK01000022">
    <property type="protein sequence ID" value="PZX13847.1"/>
    <property type="molecule type" value="Genomic_DNA"/>
</dbReference>
<evidence type="ECO:0000313" key="4">
    <source>
        <dbReference type="Proteomes" id="UP000249239"/>
    </source>
</evidence>
<dbReference type="OrthoDB" id="9810685at2"/>
<name>A0A2W7N6C5_9BACT</name>
<feature type="signal peptide" evidence="2">
    <location>
        <begin position="1"/>
        <end position="19"/>
    </location>
</feature>
<dbReference type="Proteomes" id="UP000249239">
    <property type="component" value="Unassembled WGS sequence"/>
</dbReference>
<dbReference type="PANTHER" id="PTHR35869">
    <property type="entry name" value="OUTER-MEMBRANE LIPOPROTEIN CARRIER PROTEIN"/>
    <property type="match status" value="1"/>
</dbReference>